<dbReference type="GO" id="GO:0005886">
    <property type="term" value="C:plasma membrane"/>
    <property type="evidence" value="ECO:0007669"/>
    <property type="project" value="TreeGrafter"/>
</dbReference>
<dbReference type="GO" id="GO:0005524">
    <property type="term" value="F:ATP binding"/>
    <property type="evidence" value="ECO:0007669"/>
    <property type="project" value="UniProtKB-KW"/>
</dbReference>
<reference evidence="4" key="1">
    <citation type="submission" date="2020-10" db="EMBL/GenBank/DDBJ databases">
        <title>Taxonomic study of unclassified bacteria belonging to the class Ktedonobacteria.</title>
        <authorList>
            <person name="Yabe S."/>
            <person name="Wang C.M."/>
            <person name="Zheng Y."/>
            <person name="Sakai Y."/>
            <person name="Cavaletti L."/>
            <person name="Monciardini P."/>
            <person name="Donadio S."/>
        </authorList>
    </citation>
    <scope>NUCLEOTIDE SEQUENCE</scope>
    <source>
        <strain evidence="4">ID150040</strain>
    </source>
</reference>
<dbReference type="Gene3D" id="3.40.50.300">
    <property type="entry name" value="P-loop containing nucleotide triphosphate hydrolases"/>
    <property type="match status" value="1"/>
</dbReference>
<dbReference type="EMBL" id="BNJK01000001">
    <property type="protein sequence ID" value="GHO91677.1"/>
    <property type="molecule type" value="Genomic_DNA"/>
</dbReference>
<dbReference type="Proteomes" id="UP000597444">
    <property type="component" value="Unassembled WGS sequence"/>
</dbReference>
<feature type="transmembrane region" description="Helical" evidence="3">
    <location>
        <begin position="15"/>
        <end position="33"/>
    </location>
</feature>
<evidence type="ECO:0000256" key="1">
    <source>
        <dbReference type="ARBA" id="ARBA00022741"/>
    </source>
</evidence>
<evidence type="ECO:0000256" key="2">
    <source>
        <dbReference type="ARBA" id="ARBA00022840"/>
    </source>
</evidence>
<evidence type="ECO:0000256" key="3">
    <source>
        <dbReference type="SAM" id="Phobius"/>
    </source>
</evidence>
<dbReference type="InterPro" id="IPR050445">
    <property type="entry name" value="Bact_polysacc_biosynth/exp"/>
</dbReference>
<name>A0A8J3IHQ9_9CHLR</name>
<dbReference type="GO" id="GO:0004713">
    <property type="term" value="F:protein tyrosine kinase activity"/>
    <property type="evidence" value="ECO:0007669"/>
    <property type="project" value="TreeGrafter"/>
</dbReference>
<gene>
    <name evidence="4" type="ORF">KSF_017250</name>
</gene>
<dbReference type="AlphaFoldDB" id="A0A8J3IHQ9"/>
<feature type="transmembrane region" description="Helical" evidence="3">
    <location>
        <begin position="168"/>
        <end position="188"/>
    </location>
</feature>
<keyword evidence="3" id="KW-1133">Transmembrane helix</keyword>
<organism evidence="4 5">
    <name type="scientific">Reticulibacter mediterranei</name>
    <dbReference type="NCBI Taxonomy" id="2778369"/>
    <lineage>
        <taxon>Bacteria</taxon>
        <taxon>Bacillati</taxon>
        <taxon>Chloroflexota</taxon>
        <taxon>Ktedonobacteria</taxon>
        <taxon>Ktedonobacterales</taxon>
        <taxon>Reticulibacteraceae</taxon>
        <taxon>Reticulibacter</taxon>
    </lineage>
</organism>
<dbReference type="InterPro" id="IPR027417">
    <property type="entry name" value="P-loop_NTPase"/>
</dbReference>
<accession>A0A8J3IHQ9</accession>
<dbReference type="SUPFAM" id="SSF52540">
    <property type="entry name" value="P-loop containing nucleoside triphosphate hydrolases"/>
    <property type="match status" value="1"/>
</dbReference>
<dbReference type="InterPro" id="IPR005702">
    <property type="entry name" value="Wzc-like_C"/>
</dbReference>
<dbReference type="Pfam" id="PF10609">
    <property type="entry name" value="ParA"/>
    <property type="match status" value="1"/>
</dbReference>
<protein>
    <submittedName>
        <fullName evidence="4">Capsular exopolysaccharide biosynthesis protein</fullName>
    </submittedName>
</protein>
<keyword evidence="5" id="KW-1185">Reference proteome</keyword>
<proteinExistence type="predicted"/>
<sequence length="484" mass="53340">MQNSLSRYLLIGKRWLWLLVLGIVVCGSSTYVATKLMRPTYQAATYLILTVGTSQSAYDNATAALELQSTYSQLITKPEVLEPVASKYHFTLEQLTAMVAVKPQSNSQIIEVNVTHSDPQLAMQIANDIAQSLTQFSITRLNGIVQINILPAIVPTIPIRPKPLIDSLLGALVGLGLTLALIIVFEWLDDRINTPEDVQRLLGVETLAIIPALSSDQQTKDVEETPALAEGCRILSATVSAQHRQHPCKLIMVTSALAKEGKSTMAANLASFLAQSGKRVLLVDADLRHPALDRHFQVDNRKGFANIFFETWTQVELDGQATEIASLRVLPAGMLPANPAELLQSPLAQRLLQHFRDISDFDHIIFDTPPILPVADAQILASYIDATILVGDISKTPRKLFAQAIHILRKRGTNVVGMVLNKSQWSNYGDIRDYLNNLQQERPKAHLPILPANEVIRPATNGNDKSLDVNTLIMPIPHQPHDDN</sequence>
<dbReference type="CDD" id="cd05387">
    <property type="entry name" value="BY-kinase"/>
    <property type="match status" value="1"/>
</dbReference>
<evidence type="ECO:0000313" key="5">
    <source>
        <dbReference type="Proteomes" id="UP000597444"/>
    </source>
</evidence>
<dbReference type="NCBIfam" id="TIGR01007">
    <property type="entry name" value="eps_fam"/>
    <property type="match status" value="1"/>
</dbReference>
<keyword evidence="2" id="KW-0067">ATP-binding</keyword>
<dbReference type="RefSeq" id="WP_220202558.1">
    <property type="nucleotide sequence ID" value="NZ_BNJK01000001.1"/>
</dbReference>
<evidence type="ECO:0000313" key="4">
    <source>
        <dbReference type="EMBL" id="GHO91677.1"/>
    </source>
</evidence>
<keyword evidence="1" id="KW-0547">Nucleotide-binding</keyword>
<dbReference type="PANTHER" id="PTHR32309">
    <property type="entry name" value="TYROSINE-PROTEIN KINASE"/>
    <property type="match status" value="1"/>
</dbReference>
<keyword evidence="3" id="KW-0472">Membrane</keyword>
<comment type="caution">
    <text evidence="4">The sequence shown here is derived from an EMBL/GenBank/DDBJ whole genome shotgun (WGS) entry which is preliminary data.</text>
</comment>
<keyword evidence="3" id="KW-0812">Transmembrane</keyword>
<dbReference type="PANTHER" id="PTHR32309:SF13">
    <property type="entry name" value="FERRIC ENTEROBACTIN TRANSPORT PROTEIN FEPE"/>
    <property type="match status" value="1"/>
</dbReference>
<dbReference type="InterPro" id="IPR033756">
    <property type="entry name" value="YlxH/NBP35"/>
</dbReference>